<keyword evidence="3" id="KW-1185">Reference proteome</keyword>
<dbReference type="Pfam" id="PF14111">
    <property type="entry name" value="DUF4283"/>
    <property type="match status" value="1"/>
</dbReference>
<gene>
    <name evidence="2" type="ORF">R3W88_014899</name>
</gene>
<name>A0AAV9KSX2_9SOLN</name>
<dbReference type="EMBL" id="JAWPEI010000009">
    <property type="protein sequence ID" value="KAK4716561.1"/>
    <property type="molecule type" value="Genomic_DNA"/>
</dbReference>
<dbReference type="InterPro" id="IPR025558">
    <property type="entry name" value="DUF4283"/>
</dbReference>
<evidence type="ECO:0000259" key="1">
    <source>
        <dbReference type="Pfam" id="PF14111"/>
    </source>
</evidence>
<organism evidence="2 3">
    <name type="scientific">Solanum pinnatisectum</name>
    <name type="common">tansyleaf nightshade</name>
    <dbReference type="NCBI Taxonomy" id="50273"/>
    <lineage>
        <taxon>Eukaryota</taxon>
        <taxon>Viridiplantae</taxon>
        <taxon>Streptophyta</taxon>
        <taxon>Embryophyta</taxon>
        <taxon>Tracheophyta</taxon>
        <taxon>Spermatophyta</taxon>
        <taxon>Magnoliopsida</taxon>
        <taxon>eudicotyledons</taxon>
        <taxon>Gunneridae</taxon>
        <taxon>Pentapetalae</taxon>
        <taxon>asterids</taxon>
        <taxon>lamiids</taxon>
        <taxon>Solanales</taxon>
        <taxon>Solanaceae</taxon>
        <taxon>Solanoideae</taxon>
        <taxon>Solaneae</taxon>
        <taxon>Solanum</taxon>
    </lineage>
</organism>
<protein>
    <recommendedName>
        <fullName evidence="1">DUF4283 domain-containing protein</fullName>
    </recommendedName>
</protein>
<sequence length="92" mass="10821">MRFFQDAMAQAWIQGEGMTMKYLGNNYFLIQLYHEGDFTHITSEGLKNYNQSRILMQPLEPNQNTRQVQLTTMELWVQIHDIVFGLHSELVA</sequence>
<dbReference type="Proteomes" id="UP001311915">
    <property type="component" value="Unassembled WGS sequence"/>
</dbReference>
<feature type="domain" description="DUF4283" evidence="1">
    <location>
        <begin position="5"/>
        <end position="63"/>
    </location>
</feature>
<comment type="caution">
    <text evidence="2">The sequence shown here is derived from an EMBL/GenBank/DDBJ whole genome shotgun (WGS) entry which is preliminary data.</text>
</comment>
<dbReference type="AlphaFoldDB" id="A0AAV9KSX2"/>
<evidence type="ECO:0000313" key="3">
    <source>
        <dbReference type="Proteomes" id="UP001311915"/>
    </source>
</evidence>
<accession>A0AAV9KSX2</accession>
<proteinExistence type="predicted"/>
<reference evidence="2 3" key="1">
    <citation type="submission" date="2023-10" db="EMBL/GenBank/DDBJ databases">
        <title>Genome-Wide Identification Analysis in wild type Solanum Pinnatisectum Reveals Some Genes Defensing Phytophthora Infestans.</title>
        <authorList>
            <person name="Sun C."/>
        </authorList>
    </citation>
    <scope>NUCLEOTIDE SEQUENCE [LARGE SCALE GENOMIC DNA]</scope>
    <source>
        <strain evidence="2">LQN</strain>
        <tissue evidence="2">Leaf</tissue>
    </source>
</reference>
<evidence type="ECO:0000313" key="2">
    <source>
        <dbReference type="EMBL" id="KAK4716561.1"/>
    </source>
</evidence>